<accession>A0A420Y6X7</accession>
<gene>
    <name evidence="1" type="ORF">DL546_005672</name>
</gene>
<dbReference type="EMBL" id="QVQW01000040">
    <property type="protein sequence ID" value="RKU43648.1"/>
    <property type="molecule type" value="Genomic_DNA"/>
</dbReference>
<dbReference type="Proteomes" id="UP000275385">
    <property type="component" value="Unassembled WGS sequence"/>
</dbReference>
<dbReference type="STRING" id="177199.A0A420Y6X7"/>
<evidence type="ECO:0000313" key="1">
    <source>
        <dbReference type="EMBL" id="RKU43648.1"/>
    </source>
</evidence>
<dbReference type="OrthoDB" id="4501419at2759"/>
<evidence type="ECO:0000313" key="2">
    <source>
        <dbReference type="Proteomes" id="UP000275385"/>
    </source>
</evidence>
<protein>
    <submittedName>
        <fullName evidence="1">Uncharacterized protein</fullName>
    </submittedName>
</protein>
<organism evidence="1 2">
    <name type="scientific">Coniochaeta pulveracea</name>
    <dbReference type="NCBI Taxonomy" id="177199"/>
    <lineage>
        <taxon>Eukaryota</taxon>
        <taxon>Fungi</taxon>
        <taxon>Dikarya</taxon>
        <taxon>Ascomycota</taxon>
        <taxon>Pezizomycotina</taxon>
        <taxon>Sordariomycetes</taxon>
        <taxon>Sordariomycetidae</taxon>
        <taxon>Coniochaetales</taxon>
        <taxon>Coniochaetaceae</taxon>
        <taxon>Coniochaeta</taxon>
    </lineage>
</organism>
<comment type="caution">
    <text evidence="1">The sequence shown here is derived from an EMBL/GenBank/DDBJ whole genome shotgun (WGS) entry which is preliminary data.</text>
</comment>
<dbReference type="AlphaFoldDB" id="A0A420Y6X7"/>
<reference evidence="1 2" key="1">
    <citation type="submission" date="2018-08" db="EMBL/GenBank/DDBJ databases">
        <title>Draft genome of the lignicolous fungus Coniochaeta pulveracea.</title>
        <authorList>
            <person name="Borstlap C.J."/>
            <person name="De Witt R.N."/>
            <person name="Botha A."/>
            <person name="Volschenk H."/>
        </authorList>
    </citation>
    <scope>NUCLEOTIDE SEQUENCE [LARGE SCALE GENOMIC DNA]</scope>
    <source>
        <strain evidence="1 2">CAB683</strain>
    </source>
</reference>
<name>A0A420Y6X7_9PEZI</name>
<sequence length="377" mass="42928">MCYPTHLSVRYHNVVQQQLSSAHLPLLFGSGQHSIVLPVVLSYKMRPVTADVLAHLLGQPHRNELHKLFLLNLSMLGVRYVSQVIDEHGVNSIKTKGGVWLPLEIWETIFDAALPFDVCDESNRDEYCMAGAKIIAKSTDYVIVNCVQLIVTKKKAPSTFGGCNELSSIPIAYLGDWNKPEHYTIQPNPRTRRHLIVKVYRHPGRFSCLFSQLTQQDYLARIEHGNCRRCRGERLIPSQCTDPEIAWVRPVGPYNLLDLHQVPAPCPVCVGDQFTRAHHRWLIANGYDPAHDFNSYVRDVQLTWLCTKLYELGYSVKTLTLLDSCRPPRRQIVPLSTDYVSELAIKSALDVGVPEKLVKHWLQDWGWKRVGYIGNRG</sequence>
<proteinExistence type="predicted"/>
<keyword evidence="2" id="KW-1185">Reference proteome</keyword>